<accession>A0ABQ2GFF8</accession>
<evidence type="ECO:0000256" key="1">
    <source>
        <dbReference type="SAM" id="MobiDB-lite"/>
    </source>
</evidence>
<dbReference type="Proteomes" id="UP000639973">
    <property type="component" value="Unassembled WGS sequence"/>
</dbReference>
<organism evidence="2 3">
    <name type="scientific">Deinococcus aerolatus</name>
    <dbReference type="NCBI Taxonomy" id="522487"/>
    <lineage>
        <taxon>Bacteria</taxon>
        <taxon>Thermotogati</taxon>
        <taxon>Deinococcota</taxon>
        <taxon>Deinococci</taxon>
        <taxon>Deinococcales</taxon>
        <taxon>Deinococcaceae</taxon>
        <taxon>Deinococcus</taxon>
    </lineage>
</organism>
<proteinExistence type="predicted"/>
<name>A0ABQ2GFF8_9DEIO</name>
<evidence type="ECO:0008006" key="4">
    <source>
        <dbReference type="Google" id="ProtNLM"/>
    </source>
</evidence>
<comment type="caution">
    <text evidence="2">The sequence shown here is derived from an EMBL/GenBank/DDBJ whole genome shotgun (WGS) entry which is preliminary data.</text>
</comment>
<reference evidence="3" key="1">
    <citation type="journal article" date="2019" name="Int. J. Syst. Evol. Microbiol.">
        <title>The Global Catalogue of Microorganisms (GCM) 10K type strain sequencing project: providing services to taxonomists for standard genome sequencing and annotation.</title>
        <authorList>
            <consortium name="The Broad Institute Genomics Platform"/>
            <consortium name="The Broad Institute Genome Sequencing Center for Infectious Disease"/>
            <person name="Wu L."/>
            <person name="Ma J."/>
        </authorList>
    </citation>
    <scope>NUCLEOTIDE SEQUENCE [LARGE SCALE GENOMIC DNA]</scope>
    <source>
        <strain evidence="3">JCM 15442</strain>
    </source>
</reference>
<evidence type="ECO:0000313" key="3">
    <source>
        <dbReference type="Proteomes" id="UP000639973"/>
    </source>
</evidence>
<feature type="region of interest" description="Disordered" evidence="1">
    <location>
        <begin position="127"/>
        <end position="154"/>
    </location>
</feature>
<protein>
    <recommendedName>
        <fullName evidence="4">Helix-turn-helix domain-containing protein</fullName>
    </recommendedName>
</protein>
<keyword evidence="3" id="KW-1185">Reference proteome</keyword>
<dbReference type="RefSeq" id="WP_188974132.1">
    <property type="nucleotide sequence ID" value="NZ_BMOL01000025.1"/>
</dbReference>
<gene>
    <name evidence="2" type="ORF">GCM10010840_34000</name>
</gene>
<dbReference type="EMBL" id="BMOL01000025">
    <property type="protein sequence ID" value="GGL93166.1"/>
    <property type="molecule type" value="Genomic_DNA"/>
</dbReference>
<sequence>MIRSELADELGVPPASVSKWLQYYSGLTGRPIETRLDSQTVADMQRARELTQEQPGMPFREALKRVLGQYTEPVPPASVIELMGRLDTLDQALARVEQCQGELQANQEAMTVKLELIAKYLRSHFTRRSGTDGPAESVLAGNEPIRPPEQAPDR</sequence>
<feature type="compositionally biased region" description="Pro residues" evidence="1">
    <location>
        <begin position="145"/>
        <end position="154"/>
    </location>
</feature>
<evidence type="ECO:0000313" key="2">
    <source>
        <dbReference type="EMBL" id="GGL93166.1"/>
    </source>
</evidence>